<feature type="transmembrane region" description="Helical" evidence="8">
    <location>
        <begin position="270"/>
        <end position="295"/>
    </location>
</feature>
<feature type="transmembrane region" description="Helical" evidence="8">
    <location>
        <begin position="123"/>
        <end position="145"/>
    </location>
</feature>
<evidence type="ECO:0000256" key="5">
    <source>
        <dbReference type="ARBA" id="ARBA00022692"/>
    </source>
</evidence>
<feature type="transmembrane region" description="Helical" evidence="8">
    <location>
        <begin position="192"/>
        <end position="209"/>
    </location>
</feature>
<keyword evidence="10" id="KW-1185">Reference proteome</keyword>
<dbReference type="PANTHER" id="PTHR34975:SF2">
    <property type="entry name" value="SPORE GERMINATION PROTEIN A2"/>
    <property type="match status" value="1"/>
</dbReference>
<dbReference type="Proteomes" id="UP001256827">
    <property type="component" value="Chromosome"/>
</dbReference>
<keyword evidence="3" id="KW-0813">Transport</keyword>
<feature type="transmembrane region" description="Helical" evidence="8">
    <location>
        <begin position="150"/>
        <end position="172"/>
    </location>
</feature>
<feature type="transmembrane region" description="Helical" evidence="8">
    <location>
        <begin position="12"/>
        <end position="31"/>
    </location>
</feature>
<feature type="transmembrane region" description="Helical" evidence="8">
    <location>
        <begin position="307"/>
        <end position="327"/>
    </location>
</feature>
<dbReference type="RefSeq" id="WP_310763456.1">
    <property type="nucleotide sequence ID" value="NZ_CP134050.1"/>
</dbReference>
<dbReference type="NCBIfam" id="TIGR00912">
    <property type="entry name" value="2A0309"/>
    <property type="match status" value="1"/>
</dbReference>
<sequence>MTFNKVQGGISLFQYVMFISQVQIGVGMMTLPTDLAEVAGTDGWISILLGWIAAIVISLVIVRIMSRQPAETIYDLFFRYLGRGLGACAVLLFILYCLFVFTIAILVKIHITQTWVLPQTPNFFLMLLFMIPILMLVHFGVNILVRYVEFVGLGTIVIIPLFFIAMKGGHLIHLLPVLKEGWLPVFQGVKTTVLSFLGFELAFILYPLLRQKNKAAKGIIIANTITMCMQMLVVITCYIQFNPYQILTYIWPTLDLFETVEFPFVERIEVIFTAFYLFLISTSGIPYLYTAIAGIERLFGDSIREKAMLVLGLGYIVSAFIYNPTFYQVNQMQKWGGNIGMFVAYLFPIAFWLYAGVVDRIRRWDKT</sequence>
<gene>
    <name evidence="9" type="ORF">RGB73_15690</name>
</gene>
<evidence type="ECO:0000256" key="6">
    <source>
        <dbReference type="ARBA" id="ARBA00022989"/>
    </source>
</evidence>
<evidence type="ECO:0000256" key="4">
    <source>
        <dbReference type="ARBA" id="ARBA00022544"/>
    </source>
</evidence>
<evidence type="ECO:0000256" key="8">
    <source>
        <dbReference type="SAM" id="Phobius"/>
    </source>
</evidence>
<feature type="transmembrane region" description="Helical" evidence="8">
    <location>
        <begin position="85"/>
        <end position="111"/>
    </location>
</feature>
<comment type="subcellular location">
    <subcellularLocation>
        <location evidence="1">Membrane</location>
        <topology evidence="1">Multi-pass membrane protein</topology>
    </subcellularLocation>
</comment>
<protein>
    <submittedName>
        <fullName evidence="9">Endospore germination permease</fullName>
    </submittedName>
</protein>
<proteinExistence type="inferred from homology"/>
<evidence type="ECO:0000256" key="3">
    <source>
        <dbReference type="ARBA" id="ARBA00022448"/>
    </source>
</evidence>
<accession>A0ABY9SYU6</accession>
<evidence type="ECO:0000256" key="7">
    <source>
        <dbReference type="ARBA" id="ARBA00023136"/>
    </source>
</evidence>
<feature type="transmembrane region" description="Helical" evidence="8">
    <location>
        <begin position="339"/>
        <end position="358"/>
    </location>
</feature>
<keyword evidence="6 8" id="KW-1133">Transmembrane helix</keyword>
<reference evidence="9 10" key="1">
    <citation type="submission" date="2023-09" db="EMBL/GenBank/DDBJ databases">
        <title>Complete Genome and Methylome dissection of Bacillus brevis NEB573 original source of BbsI restriction endonuclease.</title>
        <authorList>
            <person name="Fomenkov A."/>
            <person name="Roberts R.D."/>
        </authorList>
    </citation>
    <scope>NUCLEOTIDE SEQUENCE [LARGE SCALE GENOMIC DNA]</scope>
    <source>
        <strain evidence="9 10">NEB573</strain>
    </source>
</reference>
<comment type="similarity">
    <text evidence="2">Belongs to the amino acid-polyamine-organocation (APC) superfamily. Spore germination protein (SGP) (TC 2.A.3.9) family.</text>
</comment>
<dbReference type="PANTHER" id="PTHR34975">
    <property type="entry name" value="SPORE GERMINATION PROTEIN A2"/>
    <property type="match status" value="1"/>
</dbReference>
<dbReference type="InterPro" id="IPR004761">
    <property type="entry name" value="Spore_GerAB"/>
</dbReference>
<keyword evidence="7 8" id="KW-0472">Membrane</keyword>
<dbReference type="EMBL" id="CP134050">
    <property type="protein sequence ID" value="WNC12186.1"/>
    <property type="molecule type" value="Genomic_DNA"/>
</dbReference>
<evidence type="ECO:0000313" key="10">
    <source>
        <dbReference type="Proteomes" id="UP001256827"/>
    </source>
</evidence>
<feature type="transmembrane region" description="Helical" evidence="8">
    <location>
        <begin position="43"/>
        <end position="64"/>
    </location>
</feature>
<evidence type="ECO:0000256" key="2">
    <source>
        <dbReference type="ARBA" id="ARBA00007998"/>
    </source>
</evidence>
<evidence type="ECO:0000256" key="1">
    <source>
        <dbReference type="ARBA" id="ARBA00004141"/>
    </source>
</evidence>
<keyword evidence="5 8" id="KW-0812">Transmembrane</keyword>
<evidence type="ECO:0000313" key="9">
    <source>
        <dbReference type="EMBL" id="WNC12186.1"/>
    </source>
</evidence>
<name>A0ABY9SYU6_BREBE</name>
<keyword evidence="4" id="KW-0309">Germination</keyword>
<organism evidence="9 10">
    <name type="scientific">Brevibacillus brevis</name>
    <name type="common">Bacillus brevis</name>
    <dbReference type="NCBI Taxonomy" id="1393"/>
    <lineage>
        <taxon>Bacteria</taxon>
        <taxon>Bacillati</taxon>
        <taxon>Bacillota</taxon>
        <taxon>Bacilli</taxon>
        <taxon>Bacillales</taxon>
        <taxon>Paenibacillaceae</taxon>
        <taxon>Brevibacillus</taxon>
    </lineage>
</organism>
<dbReference type="Gene3D" id="1.20.1740.10">
    <property type="entry name" value="Amino acid/polyamine transporter I"/>
    <property type="match status" value="1"/>
</dbReference>
<dbReference type="Pfam" id="PF03845">
    <property type="entry name" value="Spore_permease"/>
    <property type="match status" value="1"/>
</dbReference>